<dbReference type="EMBL" id="CP042306">
    <property type="protein sequence ID" value="QDZ08897.1"/>
    <property type="molecule type" value="Genomic_DNA"/>
</dbReference>
<dbReference type="InterPro" id="IPR025309">
    <property type="entry name" value="KTSC_dom"/>
</dbReference>
<organism evidence="2 3">
    <name type="scientific">Sphingomonas panacisoli</name>
    <dbReference type="NCBI Taxonomy" id="1813879"/>
    <lineage>
        <taxon>Bacteria</taxon>
        <taxon>Pseudomonadati</taxon>
        <taxon>Pseudomonadota</taxon>
        <taxon>Alphaproteobacteria</taxon>
        <taxon>Sphingomonadales</taxon>
        <taxon>Sphingomonadaceae</taxon>
        <taxon>Sphingomonas</taxon>
    </lineage>
</organism>
<keyword evidence="3" id="KW-1185">Reference proteome</keyword>
<feature type="domain" description="KTSC" evidence="1">
    <location>
        <begin position="3"/>
        <end position="59"/>
    </location>
</feature>
<dbReference type="RefSeq" id="WP_146573893.1">
    <property type="nucleotide sequence ID" value="NZ_CP042306.1"/>
</dbReference>
<dbReference type="OrthoDB" id="8450910at2"/>
<dbReference type="KEGG" id="spai:FPZ24_16635"/>
<evidence type="ECO:0000313" key="3">
    <source>
        <dbReference type="Proteomes" id="UP000315673"/>
    </source>
</evidence>
<evidence type="ECO:0000259" key="1">
    <source>
        <dbReference type="Pfam" id="PF13619"/>
    </source>
</evidence>
<gene>
    <name evidence="2" type="ORF">FPZ24_16635</name>
</gene>
<evidence type="ECO:0000313" key="2">
    <source>
        <dbReference type="EMBL" id="QDZ08897.1"/>
    </source>
</evidence>
<accession>A0A5B8LL22</accession>
<dbReference type="AlphaFoldDB" id="A0A5B8LL22"/>
<reference evidence="2 3" key="1">
    <citation type="submission" date="2019-07" db="EMBL/GenBank/DDBJ databases">
        <title>Full genome sequence of Sphingomonas sp. 4R-6-7(HKS19).</title>
        <authorList>
            <person name="Im W.-T."/>
        </authorList>
    </citation>
    <scope>NUCLEOTIDE SEQUENCE [LARGE SCALE GENOMIC DNA]</scope>
    <source>
        <strain evidence="2 3">HKS19</strain>
    </source>
</reference>
<proteinExistence type="predicted"/>
<sequence>MPSSVIRSFAYDPAAQVLDVQFVSGRRYAYLDVPARVAAALHRAASKGGFFNRRIRDRYRFARR</sequence>
<name>A0A5B8LL22_9SPHN</name>
<dbReference type="Proteomes" id="UP000315673">
    <property type="component" value="Chromosome"/>
</dbReference>
<protein>
    <submittedName>
        <fullName evidence="2">KTSC domain-containing protein</fullName>
    </submittedName>
</protein>
<dbReference type="Pfam" id="PF13619">
    <property type="entry name" value="KTSC"/>
    <property type="match status" value="1"/>
</dbReference>